<accession>A0A8T7M4C0</accession>
<keyword evidence="5" id="KW-1185">Reference proteome</keyword>
<dbReference type="Proteomes" id="UP001431572">
    <property type="component" value="Plasmid unnamed1"/>
</dbReference>
<protein>
    <submittedName>
        <fullName evidence="2">ATP-binding protein</fullName>
    </submittedName>
</protein>
<sequence length="300" mass="33126">MEQNNPEPANLAPGGWRCTYCADNGIIKTPVAVLVGWSTQTLEELSWRTAPCPQQGCIIAVTELENWQTQHQCICQYGWLTVQIHNRTQYMPCPDCSEGIKISEVLARAKRELKYQLANLVVKSGGLVGELTKLRFENFKASSYARSNALHEAQSACKKGTSLLITGAKGSGKTHLAAAYCNGASANRKEAVFLTMPGLLDLLNLAKEGKNPHELSEELLVDILLNIDILVLEDLGTEPIDARSLSRLFSLLNGRINRGNATLVTTVFTIPELVERGYDERVIARLKRYTQINLSKEDIA</sequence>
<dbReference type="EMBL" id="CP128401">
    <property type="protein sequence ID" value="WJW70073.1"/>
    <property type="molecule type" value="Genomic_DNA"/>
</dbReference>
<dbReference type="InterPro" id="IPR003593">
    <property type="entry name" value="AAA+_ATPase"/>
</dbReference>
<dbReference type="SUPFAM" id="SSF52540">
    <property type="entry name" value="P-loop containing nucleoside triphosphate hydrolases"/>
    <property type="match status" value="1"/>
</dbReference>
<name>A0A8T7M4C0_9CHLR</name>
<evidence type="ECO:0000259" key="1">
    <source>
        <dbReference type="SMART" id="SM00382"/>
    </source>
</evidence>
<organism evidence="2 4">
    <name type="scientific">Candidatus Chlorohelix allophototropha</name>
    <dbReference type="NCBI Taxonomy" id="3003348"/>
    <lineage>
        <taxon>Bacteria</taxon>
        <taxon>Bacillati</taxon>
        <taxon>Chloroflexota</taxon>
        <taxon>Chloroflexia</taxon>
        <taxon>Candidatus Chloroheliales</taxon>
        <taxon>Candidatus Chloroheliaceae</taxon>
        <taxon>Candidatus Chlorohelix</taxon>
    </lineage>
</organism>
<dbReference type="GO" id="GO:0005524">
    <property type="term" value="F:ATP binding"/>
    <property type="evidence" value="ECO:0007669"/>
    <property type="project" value="UniProtKB-KW"/>
</dbReference>
<dbReference type="PANTHER" id="PTHR30050">
    <property type="entry name" value="CHROMOSOMAL REPLICATION INITIATOR PROTEIN DNAA"/>
    <property type="match status" value="1"/>
</dbReference>
<dbReference type="AlphaFoldDB" id="A0A8T7M4C0"/>
<dbReference type="GO" id="GO:0006260">
    <property type="term" value="P:DNA replication"/>
    <property type="evidence" value="ECO:0007669"/>
    <property type="project" value="TreeGrafter"/>
</dbReference>
<evidence type="ECO:0000313" key="5">
    <source>
        <dbReference type="Proteomes" id="UP001431572"/>
    </source>
</evidence>
<dbReference type="InterPro" id="IPR002611">
    <property type="entry name" value="IstB_ATP-bd"/>
</dbReference>
<dbReference type="RefSeq" id="WP_341471955.1">
    <property type="nucleotide sequence ID" value="NZ_CP128401.1"/>
</dbReference>
<dbReference type="Proteomes" id="UP000521676">
    <property type="component" value="Unassembled WGS sequence"/>
</dbReference>
<keyword evidence="3" id="KW-0614">Plasmid</keyword>
<proteinExistence type="predicted"/>
<geneLocation type="plasmid" evidence="3 5">
    <name>unnamed1</name>
</geneLocation>
<dbReference type="EMBL" id="JACATZ010000001">
    <property type="protein sequence ID" value="NWJ46930.1"/>
    <property type="molecule type" value="Genomic_DNA"/>
</dbReference>
<dbReference type="SMART" id="SM00382">
    <property type="entry name" value="AAA"/>
    <property type="match status" value="1"/>
</dbReference>
<keyword evidence="2" id="KW-0547">Nucleotide-binding</keyword>
<gene>
    <name evidence="2" type="ORF">HXX08_13800</name>
    <name evidence="3" type="ORF">OZ401_004877</name>
</gene>
<feature type="domain" description="AAA+ ATPase" evidence="1">
    <location>
        <begin position="159"/>
        <end position="288"/>
    </location>
</feature>
<keyword evidence="2" id="KW-0067">ATP-binding</keyword>
<evidence type="ECO:0000313" key="3">
    <source>
        <dbReference type="EMBL" id="WJW70073.1"/>
    </source>
</evidence>
<dbReference type="Gene3D" id="3.40.50.300">
    <property type="entry name" value="P-loop containing nucleotide triphosphate hydrolases"/>
    <property type="match status" value="1"/>
</dbReference>
<reference evidence="2 4" key="1">
    <citation type="submission" date="2020-06" db="EMBL/GenBank/DDBJ databases">
        <title>Anoxygenic phototrophic Chloroflexota member uses a Type I reaction center.</title>
        <authorList>
            <person name="Tsuji J.M."/>
            <person name="Shaw N.A."/>
            <person name="Nagashima S."/>
            <person name="Venkiteswaran J."/>
            <person name="Schiff S.L."/>
            <person name="Hanada S."/>
            <person name="Tank M."/>
            <person name="Neufeld J.D."/>
        </authorList>
    </citation>
    <scope>NUCLEOTIDE SEQUENCE [LARGE SCALE GENOMIC DNA]</scope>
    <source>
        <strain evidence="2">L227-S17</strain>
    </source>
</reference>
<dbReference type="InterPro" id="IPR027417">
    <property type="entry name" value="P-loop_NTPase"/>
</dbReference>
<reference evidence="3" key="2">
    <citation type="journal article" date="2024" name="Nature">
        <title>Anoxygenic phototroph of the Chloroflexota uses a type I reaction centre.</title>
        <authorList>
            <person name="Tsuji J.M."/>
            <person name="Shaw N.A."/>
            <person name="Nagashima S."/>
            <person name="Venkiteswaran J.J."/>
            <person name="Schiff S.L."/>
            <person name="Watanabe T."/>
            <person name="Fukui M."/>
            <person name="Hanada S."/>
            <person name="Tank M."/>
            <person name="Neufeld J.D."/>
        </authorList>
    </citation>
    <scope>NUCLEOTIDE SEQUENCE</scope>
    <source>
        <strain evidence="3">L227-S17</strain>
        <plasmid evidence="3 5">unnamed1</plasmid>
    </source>
</reference>
<dbReference type="Pfam" id="PF01695">
    <property type="entry name" value="IstB_IS21"/>
    <property type="match status" value="1"/>
</dbReference>
<evidence type="ECO:0000313" key="2">
    <source>
        <dbReference type="EMBL" id="NWJ46930.1"/>
    </source>
</evidence>
<dbReference type="PANTHER" id="PTHR30050:SF4">
    <property type="entry name" value="ATP-BINDING PROTEIN RV3427C IN INSERTION SEQUENCE-RELATED"/>
    <property type="match status" value="1"/>
</dbReference>
<evidence type="ECO:0000313" key="4">
    <source>
        <dbReference type="Proteomes" id="UP000521676"/>
    </source>
</evidence>